<sequence>MNLNLNLTHLQNFIQIVEWGNISKAASVLNIAQPALSRQIKALEDSFGASLLQRHTWGVEPTEAGKLVLEHARRIQKECLSAKESVQSNQDNPTGTVYLGIPAAYAVSLVPPLLQGMRVKYPNIKVHIVEAFSGTIYEWLVTGRLDLALLYYSREHDAAATTPYLDEDMVALRGPNAFEADSTVTLEELAGKQLIVPWRPHMFRLALETAFFSQGIPFEPHIEIDSMPCMKELARRGEGTTILPPSTVTSELDLGLLSQAQVTPRLNLRTVLGQPMGRKPTRAVSLVIEELERLAIELAPEAGWNVATELASKASTHQSKAPRKLS</sequence>
<organism evidence="7 8">
    <name type="scientific">Parasedimentitalea denitrificans</name>
    <dbReference type="NCBI Taxonomy" id="2211118"/>
    <lineage>
        <taxon>Bacteria</taxon>
        <taxon>Pseudomonadati</taxon>
        <taxon>Pseudomonadota</taxon>
        <taxon>Alphaproteobacteria</taxon>
        <taxon>Rhodobacterales</taxon>
        <taxon>Paracoccaceae</taxon>
        <taxon>Parasedimentitalea</taxon>
    </lineage>
</organism>
<keyword evidence="5" id="KW-0804">Transcription</keyword>
<dbReference type="SUPFAM" id="SSF53850">
    <property type="entry name" value="Periplasmic binding protein-like II"/>
    <property type="match status" value="1"/>
</dbReference>
<reference evidence="7 8" key="1">
    <citation type="submission" date="2018-05" db="EMBL/GenBank/DDBJ databases">
        <authorList>
            <person name="Zhang Y.-J."/>
        </authorList>
    </citation>
    <scope>NUCLEOTIDE SEQUENCE [LARGE SCALE GENOMIC DNA]</scope>
    <source>
        <strain evidence="7 8">CY04</strain>
    </source>
</reference>
<dbReference type="Gene3D" id="3.40.190.10">
    <property type="entry name" value="Periplasmic binding protein-like II"/>
    <property type="match status" value="2"/>
</dbReference>
<evidence type="ECO:0000256" key="3">
    <source>
        <dbReference type="ARBA" id="ARBA00023125"/>
    </source>
</evidence>
<proteinExistence type="inferred from homology"/>
<dbReference type="InterPro" id="IPR005119">
    <property type="entry name" value="LysR_subst-bd"/>
</dbReference>
<gene>
    <name evidence="7" type="ORF">DL239_15060</name>
</gene>
<feature type="domain" description="HTH lysR-type" evidence="6">
    <location>
        <begin position="5"/>
        <end position="62"/>
    </location>
</feature>
<dbReference type="InterPro" id="IPR000847">
    <property type="entry name" value="LysR_HTH_N"/>
</dbReference>
<dbReference type="InterPro" id="IPR036388">
    <property type="entry name" value="WH-like_DNA-bd_sf"/>
</dbReference>
<dbReference type="EMBL" id="QHLQ01000016">
    <property type="protein sequence ID" value="NIZ62293.1"/>
    <property type="molecule type" value="Genomic_DNA"/>
</dbReference>
<dbReference type="InterPro" id="IPR036390">
    <property type="entry name" value="WH_DNA-bd_sf"/>
</dbReference>
<keyword evidence="3" id="KW-0238">DNA-binding</keyword>
<dbReference type="RefSeq" id="WP_167684922.1">
    <property type="nucleotide sequence ID" value="NZ_QHLQ01000016.1"/>
</dbReference>
<dbReference type="PROSITE" id="PS50931">
    <property type="entry name" value="HTH_LYSR"/>
    <property type="match status" value="1"/>
</dbReference>
<evidence type="ECO:0000256" key="5">
    <source>
        <dbReference type="ARBA" id="ARBA00023163"/>
    </source>
</evidence>
<comment type="caution">
    <text evidence="7">The sequence shown here is derived from an EMBL/GenBank/DDBJ whole genome shotgun (WGS) entry which is preliminary data.</text>
</comment>
<evidence type="ECO:0000259" key="6">
    <source>
        <dbReference type="PROSITE" id="PS50931"/>
    </source>
</evidence>
<comment type="similarity">
    <text evidence="1">Belongs to the LysR transcriptional regulatory family.</text>
</comment>
<evidence type="ECO:0000313" key="8">
    <source>
        <dbReference type="Proteomes" id="UP001429564"/>
    </source>
</evidence>
<name>A0ABX0WBQ1_9RHOB</name>
<keyword evidence="4" id="KW-0010">Activator</keyword>
<accession>A0ABX0WBQ1</accession>
<evidence type="ECO:0000256" key="1">
    <source>
        <dbReference type="ARBA" id="ARBA00009437"/>
    </source>
</evidence>
<evidence type="ECO:0000256" key="2">
    <source>
        <dbReference type="ARBA" id="ARBA00023015"/>
    </source>
</evidence>
<dbReference type="Proteomes" id="UP001429564">
    <property type="component" value="Unassembled WGS sequence"/>
</dbReference>
<dbReference type="PANTHER" id="PTHR30293:SF0">
    <property type="entry name" value="NITROGEN ASSIMILATION REGULATORY PROTEIN NAC"/>
    <property type="match status" value="1"/>
</dbReference>
<evidence type="ECO:0000313" key="7">
    <source>
        <dbReference type="EMBL" id="NIZ62293.1"/>
    </source>
</evidence>
<dbReference type="Pfam" id="PF03466">
    <property type="entry name" value="LysR_substrate"/>
    <property type="match status" value="1"/>
</dbReference>
<keyword evidence="2" id="KW-0805">Transcription regulation</keyword>
<dbReference type="Gene3D" id="1.10.10.10">
    <property type="entry name" value="Winged helix-like DNA-binding domain superfamily/Winged helix DNA-binding domain"/>
    <property type="match status" value="1"/>
</dbReference>
<dbReference type="SUPFAM" id="SSF46785">
    <property type="entry name" value="Winged helix' DNA-binding domain"/>
    <property type="match status" value="1"/>
</dbReference>
<keyword evidence="8" id="KW-1185">Reference proteome</keyword>
<dbReference type="Pfam" id="PF00126">
    <property type="entry name" value="HTH_1"/>
    <property type="match status" value="1"/>
</dbReference>
<evidence type="ECO:0000256" key="4">
    <source>
        <dbReference type="ARBA" id="ARBA00023159"/>
    </source>
</evidence>
<protein>
    <recommendedName>
        <fullName evidence="6">HTH lysR-type domain-containing protein</fullName>
    </recommendedName>
</protein>
<dbReference type="PANTHER" id="PTHR30293">
    <property type="entry name" value="TRANSCRIPTIONAL REGULATORY PROTEIN NAC-RELATED"/>
    <property type="match status" value="1"/>
</dbReference>
<dbReference type="PRINTS" id="PR00039">
    <property type="entry name" value="HTHLYSR"/>
</dbReference>